<gene>
    <name evidence="2" type="ORF">C7M84_025431</name>
</gene>
<organism evidence="2 3">
    <name type="scientific">Penaeus vannamei</name>
    <name type="common">Whiteleg shrimp</name>
    <name type="synonym">Litopenaeus vannamei</name>
    <dbReference type="NCBI Taxonomy" id="6689"/>
    <lineage>
        <taxon>Eukaryota</taxon>
        <taxon>Metazoa</taxon>
        <taxon>Ecdysozoa</taxon>
        <taxon>Arthropoda</taxon>
        <taxon>Crustacea</taxon>
        <taxon>Multicrustacea</taxon>
        <taxon>Malacostraca</taxon>
        <taxon>Eumalacostraca</taxon>
        <taxon>Eucarida</taxon>
        <taxon>Decapoda</taxon>
        <taxon>Dendrobranchiata</taxon>
        <taxon>Penaeoidea</taxon>
        <taxon>Penaeidae</taxon>
        <taxon>Penaeus</taxon>
    </lineage>
</organism>
<evidence type="ECO:0000313" key="2">
    <source>
        <dbReference type="EMBL" id="ROT81407.1"/>
    </source>
</evidence>
<reference evidence="2 3" key="2">
    <citation type="submission" date="2019-01" db="EMBL/GenBank/DDBJ databases">
        <title>The decoding of complex shrimp genome reveals the adaptation for benthos swimmer, frequently molting mechanism and breeding impact on genome.</title>
        <authorList>
            <person name="Sun Y."/>
            <person name="Gao Y."/>
            <person name="Yu Y."/>
        </authorList>
    </citation>
    <scope>NUCLEOTIDE SEQUENCE [LARGE SCALE GENOMIC DNA]</scope>
    <source>
        <tissue evidence="2">Muscle</tissue>
    </source>
</reference>
<evidence type="ECO:0000313" key="3">
    <source>
        <dbReference type="Proteomes" id="UP000283509"/>
    </source>
</evidence>
<dbReference type="EMBL" id="QCYY01000977">
    <property type="protein sequence ID" value="ROT81407.1"/>
    <property type="molecule type" value="Genomic_DNA"/>
</dbReference>
<reference evidence="2 3" key="1">
    <citation type="submission" date="2018-04" db="EMBL/GenBank/DDBJ databases">
        <authorList>
            <person name="Zhang X."/>
            <person name="Yuan J."/>
            <person name="Li F."/>
            <person name="Xiang J."/>
        </authorList>
    </citation>
    <scope>NUCLEOTIDE SEQUENCE [LARGE SCALE GENOMIC DNA]</scope>
    <source>
        <tissue evidence="2">Muscle</tissue>
    </source>
</reference>
<comment type="caution">
    <text evidence="2">The sequence shown here is derived from an EMBL/GenBank/DDBJ whole genome shotgun (WGS) entry which is preliminary data.</text>
</comment>
<feature type="compositionally biased region" description="Pro residues" evidence="1">
    <location>
        <begin position="1"/>
        <end position="12"/>
    </location>
</feature>
<evidence type="ECO:0000256" key="1">
    <source>
        <dbReference type="SAM" id="MobiDB-lite"/>
    </source>
</evidence>
<accession>A0A423TY65</accession>
<sequence>MGGPPMGGPGGPPGGGVPHRGLGAVESEEIQVPDKMVGLRGAPPPLPPPSSFSSSLPLPFLFLFPAFLPPSSFSTCLPSSLFLFHLLLSLLLSTCLPSPSLPPASPLSLFFPCLPSLSLLPPASPLSLFFPCLPSLLFLPPASPLSLSSSCLLSLSSSPAPLSLSSSLLPLLLFFRPGSASLSLFFLLSRLLLPLSSLSCLFRAWPRSSLSSWRLAVRLFSSSSPAPSFSLFPCLVLCSVCFPSPRPHLSLLPSSRSLLVFFPSLPSVSLVFPALPPLCVCCFFPYLPLFSLAAPRLPLSSLFALPASLSLPNCPSSRSLVFRLLPLSLCSIAVPLSLFRAASLSLLLLPLGLPRALLSLCFPLRDVAGERLPSALAEAGAGFKP</sequence>
<dbReference type="AlphaFoldDB" id="A0A423TY65"/>
<keyword evidence="3" id="KW-1185">Reference proteome</keyword>
<protein>
    <submittedName>
        <fullName evidence="2">Uncharacterized protein</fullName>
    </submittedName>
</protein>
<dbReference type="Proteomes" id="UP000283509">
    <property type="component" value="Unassembled WGS sequence"/>
</dbReference>
<feature type="region of interest" description="Disordered" evidence="1">
    <location>
        <begin position="1"/>
        <end position="25"/>
    </location>
</feature>
<proteinExistence type="predicted"/>
<name>A0A423TY65_PENVA</name>